<proteinExistence type="predicted"/>
<gene>
    <name evidence="2" type="ORF">V474_23515</name>
</gene>
<keyword evidence="3" id="KW-1185">Reference proteome</keyword>
<dbReference type="InterPro" id="IPR036380">
    <property type="entry name" value="Isochorismatase-like_sf"/>
</dbReference>
<dbReference type="InterPro" id="IPR053152">
    <property type="entry name" value="Hydrolase_YcaC-like"/>
</dbReference>
<dbReference type="Gene3D" id="3.40.50.850">
    <property type="entry name" value="Isochorismatase-like"/>
    <property type="match status" value="1"/>
</dbReference>
<dbReference type="RefSeq" id="WP_059152622.1">
    <property type="nucleotide sequence ID" value="NZ_KQ130456.1"/>
</dbReference>
<dbReference type="Proteomes" id="UP000052268">
    <property type="component" value="Unassembled WGS sequence"/>
</dbReference>
<reference evidence="2 3" key="1">
    <citation type="journal article" date="2015" name="G3 (Bethesda)">
        <title>Insights into Ongoing Evolution of the Hexachlorocyclohexane Catabolic Pathway from Comparative Genomics of Ten Sphingomonadaceae Strains.</title>
        <authorList>
            <person name="Pearce S.L."/>
            <person name="Oakeshott J.G."/>
            <person name="Pandey G."/>
        </authorList>
    </citation>
    <scope>NUCLEOTIDE SEQUENCE [LARGE SCALE GENOMIC DNA]</scope>
    <source>
        <strain evidence="2 3">LL02</strain>
    </source>
</reference>
<evidence type="ECO:0000259" key="1">
    <source>
        <dbReference type="Pfam" id="PF00857"/>
    </source>
</evidence>
<dbReference type="PANTHER" id="PTHR43559">
    <property type="entry name" value="HYDROLASE YCAC-RELATED"/>
    <property type="match status" value="1"/>
</dbReference>
<dbReference type="EMBL" id="JACU01000008">
    <property type="protein sequence ID" value="KMS52537.1"/>
    <property type="molecule type" value="Genomic_DNA"/>
</dbReference>
<dbReference type="OrthoDB" id="9789777at2"/>
<dbReference type="InterPro" id="IPR000868">
    <property type="entry name" value="Isochorismatase-like_dom"/>
</dbReference>
<dbReference type="Pfam" id="PF00857">
    <property type="entry name" value="Isochorismatase"/>
    <property type="match status" value="1"/>
</dbReference>
<protein>
    <submittedName>
        <fullName evidence="2">Hydrolase</fullName>
    </submittedName>
</protein>
<dbReference type="PANTHER" id="PTHR43559:SF1">
    <property type="entry name" value="HYDROLASE"/>
    <property type="match status" value="1"/>
</dbReference>
<dbReference type="GO" id="GO:0016787">
    <property type="term" value="F:hydrolase activity"/>
    <property type="evidence" value="ECO:0007669"/>
    <property type="project" value="UniProtKB-KW"/>
</dbReference>
<evidence type="ECO:0000313" key="2">
    <source>
        <dbReference type="EMBL" id="KMS52537.1"/>
    </source>
</evidence>
<comment type="caution">
    <text evidence="2">The sequence shown here is derived from an EMBL/GenBank/DDBJ whole genome shotgun (WGS) entry which is preliminary data.</text>
</comment>
<feature type="domain" description="Isochorismatase-like" evidence="1">
    <location>
        <begin position="24"/>
        <end position="174"/>
    </location>
</feature>
<dbReference type="SUPFAM" id="SSF52499">
    <property type="entry name" value="Isochorismatase-like hydrolases"/>
    <property type="match status" value="1"/>
</dbReference>
<keyword evidence="2" id="KW-0378">Hydrolase</keyword>
<dbReference type="AlphaFoldDB" id="A0A0J7XLI1"/>
<name>A0A0J7XLI1_9SPHN</name>
<sequence>MTITAAPTATATPGKSLISPDNHALVLIDFQSQMAFATKSISAELLRNNAALISRGAKSFGVPTILTTVAEKSFSGPMFDEITDAFPGQELLDRTSMNTWEDAAVIAEINRIAKPRIVFAGLWTSVCIVGPVASAIDQGFEAYFIADACGDISDEAHEIAVQRMIQLGAVPMTSLQYLLELQRDWARTETYDSTTGIAKVWGGSYGLGIKYAKAMFGASEGAH</sequence>
<dbReference type="PATRIC" id="fig|1114963.3.peg.3549"/>
<accession>A0A0J7XLI1</accession>
<organism evidence="2 3">
    <name type="scientific">Novosphingobium barchaimii LL02</name>
    <dbReference type="NCBI Taxonomy" id="1114963"/>
    <lineage>
        <taxon>Bacteria</taxon>
        <taxon>Pseudomonadati</taxon>
        <taxon>Pseudomonadota</taxon>
        <taxon>Alphaproteobacteria</taxon>
        <taxon>Sphingomonadales</taxon>
        <taxon>Sphingomonadaceae</taxon>
        <taxon>Novosphingobium</taxon>
    </lineage>
</organism>
<evidence type="ECO:0000313" key="3">
    <source>
        <dbReference type="Proteomes" id="UP000052268"/>
    </source>
</evidence>
<dbReference type="CDD" id="cd01012">
    <property type="entry name" value="YcaC_related"/>
    <property type="match status" value="1"/>
</dbReference>